<gene>
    <name evidence="2" type="ORF">V9T40_014844</name>
</gene>
<dbReference type="EMBL" id="JBBCAQ010000041">
    <property type="protein sequence ID" value="KAK7571240.1"/>
    <property type="molecule type" value="Genomic_DNA"/>
</dbReference>
<dbReference type="AlphaFoldDB" id="A0AAN9T2T8"/>
<feature type="region of interest" description="Disordered" evidence="1">
    <location>
        <begin position="112"/>
        <end position="141"/>
    </location>
</feature>
<evidence type="ECO:0000313" key="3">
    <source>
        <dbReference type="Proteomes" id="UP001367676"/>
    </source>
</evidence>
<accession>A0AAN9T2T8</accession>
<feature type="compositionally biased region" description="Basic and acidic residues" evidence="1">
    <location>
        <begin position="129"/>
        <end position="141"/>
    </location>
</feature>
<name>A0AAN9T2T8_9HEMI</name>
<organism evidence="2 3">
    <name type="scientific">Parthenolecanium corni</name>
    <dbReference type="NCBI Taxonomy" id="536013"/>
    <lineage>
        <taxon>Eukaryota</taxon>
        <taxon>Metazoa</taxon>
        <taxon>Ecdysozoa</taxon>
        <taxon>Arthropoda</taxon>
        <taxon>Hexapoda</taxon>
        <taxon>Insecta</taxon>
        <taxon>Pterygota</taxon>
        <taxon>Neoptera</taxon>
        <taxon>Paraneoptera</taxon>
        <taxon>Hemiptera</taxon>
        <taxon>Sternorrhyncha</taxon>
        <taxon>Coccoidea</taxon>
        <taxon>Coccidae</taxon>
        <taxon>Parthenolecanium</taxon>
    </lineage>
</organism>
<comment type="caution">
    <text evidence="2">The sequence shown here is derived from an EMBL/GenBank/DDBJ whole genome shotgun (WGS) entry which is preliminary data.</text>
</comment>
<sequence>MRPAAEPCFEAVGVLNTTKNTRPTAFAVKGIRSIRNLHSVRCGAVRCAAPRHCQILDFDLDTSTRETIKVAVSSFCENTRARATDTTRHDAYARIATFQHFNISTFHPFRHSTQPSDYSLARENKKKTPRIEERTKISAQT</sequence>
<dbReference type="Proteomes" id="UP001367676">
    <property type="component" value="Unassembled WGS sequence"/>
</dbReference>
<keyword evidence="3" id="KW-1185">Reference proteome</keyword>
<proteinExistence type="predicted"/>
<evidence type="ECO:0000256" key="1">
    <source>
        <dbReference type="SAM" id="MobiDB-lite"/>
    </source>
</evidence>
<protein>
    <submittedName>
        <fullName evidence="2">Uncharacterized protein</fullName>
    </submittedName>
</protein>
<evidence type="ECO:0000313" key="2">
    <source>
        <dbReference type="EMBL" id="KAK7571240.1"/>
    </source>
</evidence>
<reference evidence="2 3" key="1">
    <citation type="submission" date="2024-03" db="EMBL/GenBank/DDBJ databases">
        <title>Adaptation during the transition from Ophiocordyceps entomopathogen to insect associate is accompanied by gene loss and intensified selection.</title>
        <authorList>
            <person name="Ward C.M."/>
            <person name="Onetto C.A."/>
            <person name="Borneman A.R."/>
        </authorList>
    </citation>
    <scope>NUCLEOTIDE SEQUENCE [LARGE SCALE GENOMIC DNA]</scope>
    <source>
        <strain evidence="2">AWRI1</strain>
        <tissue evidence="2">Single Adult Female</tissue>
    </source>
</reference>